<evidence type="ECO:0000313" key="2">
    <source>
        <dbReference type="Proteomes" id="UP000324832"/>
    </source>
</evidence>
<organism evidence="1 2">
    <name type="scientific">Leptidea sinapis</name>
    <dbReference type="NCBI Taxonomy" id="189913"/>
    <lineage>
        <taxon>Eukaryota</taxon>
        <taxon>Metazoa</taxon>
        <taxon>Ecdysozoa</taxon>
        <taxon>Arthropoda</taxon>
        <taxon>Hexapoda</taxon>
        <taxon>Insecta</taxon>
        <taxon>Pterygota</taxon>
        <taxon>Neoptera</taxon>
        <taxon>Endopterygota</taxon>
        <taxon>Lepidoptera</taxon>
        <taxon>Glossata</taxon>
        <taxon>Ditrysia</taxon>
        <taxon>Papilionoidea</taxon>
        <taxon>Pieridae</taxon>
        <taxon>Dismorphiinae</taxon>
        <taxon>Leptidea</taxon>
    </lineage>
</organism>
<dbReference type="Proteomes" id="UP000324832">
    <property type="component" value="Unassembled WGS sequence"/>
</dbReference>
<accession>A0A5E4R6K7</accession>
<proteinExistence type="predicted"/>
<evidence type="ECO:0000313" key="1">
    <source>
        <dbReference type="EMBL" id="VVD05627.1"/>
    </source>
</evidence>
<gene>
    <name evidence="1" type="ORF">LSINAPIS_LOCUS15121</name>
</gene>
<dbReference type="AlphaFoldDB" id="A0A5E4R6K7"/>
<sequence>MNLNVSNGARAVCREVVTARGGAMTSRGSGAGPRAVEPALAELALAHSRVQMYFNFLRRRVDSFTFPIVWTQANVVPIHKKGDKENVINYR</sequence>
<keyword evidence="2" id="KW-1185">Reference proteome</keyword>
<dbReference type="EMBL" id="FZQP02006992">
    <property type="protein sequence ID" value="VVD05627.1"/>
    <property type="molecule type" value="Genomic_DNA"/>
</dbReference>
<name>A0A5E4R6K7_9NEOP</name>
<reference evidence="1 2" key="1">
    <citation type="submission" date="2017-07" db="EMBL/GenBank/DDBJ databases">
        <authorList>
            <person name="Talla V."/>
            <person name="Backstrom N."/>
        </authorList>
    </citation>
    <scope>NUCLEOTIDE SEQUENCE [LARGE SCALE GENOMIC DNA]</scope>
</reference>
<protein>
    <submittedName>
        <fullName evidence="1">Uncharacterized protein</fullName>
    </submittedName>
</protein>